<evidence type="ECO:0008006" key="19">
    <source>
        <dbReference type="Google" id="ProtNLM"/>
    </source>
</evidence>
<keyword evidence="9" id="KW-0492">Microsome</keyword>
<evidence type="ECO:0000256" key="9">
    <source>
        <dbReference type="ARBA" id="ARBA00022848"/>
    </source>
</evidence>
<dbReference type="GO" id="GO:0004497">
    <property type="term" value="F:monooxygenase activity"/>
    <property type="evidence" value="ECO:0007669"/>
    <property type="project" value="UniProtKB-KW"/>
</dbReference>
<keyword evidence="7 14" id="KW-0479">Metal-binding</keyword>
<gene>
    <name evidence="17" type="ORF">RN001_000868</name>
</gene>
<sequence>MITFAVIAIIIILSCILCTTRIFSGIKDDRLRSIPGPTGYPFIGNILQFITTPDNIWNRFRDLAKEYYPIYKYYHMSIPVVNILCPEDIKIVLSSSTHITKSEIYHVLEPWLGTGLLTSTGQKWQHRRKLLTPTFHFNILQQFVLTFNEHTQVLIKQLKDECSKPSTNVIPLIAETTLRSICETAMGIRLETNNDFSQEYMKSVYRLGELIVQILVYPLYQISVILIFTSTYWEHQKLIKILHKFSTNVIKKRKENFKENTDKKRRMALLDLLITAQKSAKSISDQGIREEVDTFMFEGHDTTTACISFTLMLLACHANVQNKVVDELKIIFADSKRMPTFNDLQNMHYLEQVLKESLRIYPSVPFISRVAEEDFQTSSNYTIPKGTILQIHIYDLHHNKEFFSNPEEFDPERFSAENSKGRHPFAHIPFSAGPRNCIGQRFAFLEVKTIISSILRNFELLPIDTPSSVQIISHLVLKSKRGINIKFLERK</sequence>
<dbReference type="InterPro" id="IPR001128">
    <property type="entry name" value="Cyt_P450"/>
</dbReference>
<keyword evidence="13 16" id="KW-0472">Membrane</keyword>
<proteinExistence type="inferred from homology"/>
<feature type="transmembrane region" description="Helical" evidence="16">
    <location>
        <begin position="6"/>
        <end position="24"/>
    </location>
</feature>
<dbReference type="PRINTS" id="PR00385">
    <property type="entry name" value="P450"/>
</dbReference>
<evidence type="ECO:0000256" key="6">
    <source>
        <dbReference type="ARBA" id="ARBA00022617"/>
    </source>
</evidence>
<evidence type="ECO:0000256" key="14">
    <source>
        <dbReference type="PIRSR" id="PIRSR602401-1"/>
    </source>
</evidence>
<keyword evidence="16" id="KW-1133">Transmembrane helix</keyword>
<dbReference type="GO" id="GO:0005789">
    <property type="term" value="C:endoplasmic reticulum membrane"/>
    <property type="evidence" value="ECO:0007669"/>
    <property type="project" value="UniProtKB-SubCell"/>
</dbReference>
<evidence type="ECO:0000256" key="11">
    <source>
        <dbReference type="ARBA" id="ARBA00023004"/>
    </source>
</evidence>
<evidence type="ECO:0000256" key="10">
    <source>
        <dbReference type="ARBA" id="ARBA00023002"/>
    </source>
</evidence>
<keyword evidence="11 14" id="KW-0408">Iron</keyword>
<dbReference type="PANTHER" id="PTHR24291">
    <property type="entry name" value="CYTOCHROME P450 FAMILY 4"/>
    <property type="match status" value="1"/>
</dbReference>
<evidence type="ECO:0000256" key="16">
    <source>
        <dbReference type="SAM" id="Phobius"/>
    </source>
</evidence>
<protein>
    <recommendedName>
        <fullName evidence="19">Cytochrome P450</fullName>
    </recommendedName>
</protein>
<dbReference type="InterPro" id="IPR017972">
    <property type="entry name" value="Cyt_P450_CS"/>
</dbReference>
<dbReference type="EMBL" id="JARPUR010000001">
    <property type="protein sequence ID" value="KAK4884597.1"/>
    <property type="molecule type" value="Genomic_DNA"/>
</dbReference>
<evidence type="ECO:0000256" key="2">
    <source>
        <dbReference type="ARBA" id="ARBA00003690"/>
    </source>
</evidence>
<dbReference type="SUPFAM" id="SSF48264">
    <property type="entry name" value="Cytochrome P450"/>
    <property type="match status" value="1"/>
</dbReference>
<dbReference type="FunFam" id="1.10.630.10:FF:000182">
    <property type="entry name" value="Cytochrome P450 3A4"/>
    <property type="match status" value="1"/>
</dbReference>
<feature type="transmembrane region" description="Helical" evidence="16">
    <location>
        <begin position="210"/>
        <end position="233"/>
    </location>
</feature>
<comment type="cofactor">
    <cofactor evidence="1 14">
        <name>heme</name>
        <dbReference type="ChEBI" id="CHEBI:30413"/>
    </cofactor>
</comment>
<dbReference type="PROSITE" id="PS00086">
    <property type="entry name" value="CYTOCHROME_P450"/>
    <property type="match status" value="1"/>
</dbReference>
<evidence type="ECO:0000256" key="13">
    <source>
        <dbReference type="ARBA" id="ARBA00023136"/>
    </source>
</evidence>
<comment type="caution">
    <text evidence="17">The sequence shown here is derived from an EMBL/GenBank/DDBJ whole genome shotgun (WGS) entry which is preliminary data.</text>
</comment>
<keyword evidence="16" id="KW-0812">Transmembrane</keyword>
<keyword evidence="18" id="KW-1185">Reference proteome</keyword>
<dbReference type="GO" id="GO:0005506">
    <property type="term" value="F:iron ion binding"/>
    <property type="evidence" value="ECO:0007669"/>
    <property type="project" value="InterPro"/>
</dbReference>
<evidence type="ECO:0000256" key="8">
    <source>
        <dbReference type="ARBA" id="ARBA00022824"/>
    </source>
</evidence>
<comment type="subcellular location">
    <subcellularLocation>
        <location evidence="4">Endoplasmic reticulum membrane</location>
        <topology evidence="4">Peripheral membrane protein</topology>
    </subcellularLocation>
    <subcellularLocation>
        <location evidence="3">Microsome membrane</location>
        <topology evidence="3">Peripheral membrane protein</topology>
    </subcellularLocation>
</comment>
<evidence type="ECO:0000256" key="5">
    <source>
        <dbReference type="ARBA" id="ARBA00010617"/>
    </source>
</evidence>
<organism evidence="17 18">
    <name type="scientific">Aquatica leii</name>
    <dbReference type="NCBI Taxonomy" id="1421715"/>
    <lineage>
        <taxon>Eukaryota</taxon>
        <taxon>Metazoa</taxon>
        <taxon>Ecdysozoa</taxon>
        <taxon>Arthropoda</taxon>
        <taxon>Hexapoda</taxon>
        <taxon>Insecta</taxon>
        <taxon>Pterygota</taxon>
        <taxon>Neoptera</taxon>
        <taxon>Endopterygota</taxon>
        <taxon>Coleoptera</taxon>
        <taxon>Polyphaga</taxon>
        <taxon>Elateriformia</taxon>
        <taxon>Elateroidea</taxon>
        <taxon>Lampyridae</taxon>
        <taxon>Luciolinae</taxon>
        <taxon>Aquatica</taxon>
    </lineage>
</organism>
<accession>A0AAN7SJC0</accession>
<feature type="binding site" description="axial binding residue" evidence="14">
    <location>
        <position position="437"/>
    </location>
    <ligand>
        <name>heme</name>
        <dbReference type="ChEBI" id="CHEBI:30413"/>
    </ligand>
    <ligandPart>
        <name>Fe</name>
        <dbReference type="ChEBI" id="CHEBI:18248"/>
    </ligandPart>
</feature>
<dbReference type="GO" id="GO:0016705">
    <property type="term" value="F:oxidoreductase activity, acting on paired donors, with incorporation or reduction of molecular oxygen"/>
    <property type="evidence" value="ECO:0007669"/>
    <property type="project" value="InterPro"/>
</dbReference>
<dbReference type="InterPro" id="IPR036396">
    <property type="entry name" value="Cyt_P450_sf"/>
</dbReference>
<evidence type="ECO:0000256" key="3">
    <source>
        <dbReference type="ARBA" id="ARBA00004174"/>
    </source>
</evidence>
<dbReference type="CDD" id="cd20628">
    <property type="entry name" value="CYP4"/>
    <property type="match status" value="1"/>
</dbReference>
<dbReference type="Gene3D" id="1.10.630.10">
    <property type="entry name" value="Cytochrome P450"/>
    <property type="match status" value="1"/>
</dbReference>
<dbReference type="PANTHER" id="PTHR24291:SF189">
    <property type="entry name" value="CYTOCHROME P450 4C3-RELATED"/>
    <property type="match status" value="1"/>
</dbReference>
<dbReference type="InterPro" id="IPR002401">
    <property type="entry name" value="Cyt_P450_E_grp-I"/>
</dbReference>
<keyword evidence="12 15" id="KW-0503">Monooxygenase</keyword>
<evidence type="ECO:0000256" key="1">
    <source>
        <dbReference type="ARBA" id="ARBA00001971"/>
    </source>
</evidence>
<dbReference type="GO" id="GO:0020037">
    <property type="term" value="F:heme binding"/>
    <property type="evidence" value="ECO:0007669"/>
    <property type="project" value="InterPro"/>
</dbReference>
<evidence type="ECO:0000256" key="7">
    <source>
        <dbReference type="ARBA" id="ARBA00022723"/>
    </source>
</evidence>
<name>A0AAN7SJC0_9COLE</name>
<evidence type="ECO:0000256" key="12">
    <source>
        <dbReference type="ARBA" id="ARBA00023033"/>
    </source>
</evidence>
<keyword evidence="6 14" id="KW-0349">Heme</keyword>
<dbReference type="PRINTS" id="PR00463">
    <property type="entry name" value="EP450I"/>
</dbReference>
<keyword evidence="8" id="KW-0256">Endoplasmic reticulum</keyword>
<evidence type="ECO:0000256" key="15">
    <source>
        <dbReference type="RuleBase" id="RU000461"/>
    </source>
</evidence>
<comment type="function">
    <text evidence="2">May be involved in the metabolism of insect hormones and in the breakdown of synthetic insecticides.</text>
</comment>
<evidence type="ECO:0000256" key="4">
    <source>
        <dbReference type="ARBA" id="ARBA00004406"/>
    </source>
</evidence>
<evidence type="ECO:0000313" key="17">
    <source>
        <dbReference type="EMBL" id="KAK4884597.1"/>
    </source>
</evidence>
<dbReference type="InterPro" id="IPR050196">
    <property type="entry name" value="Cytochrome_P450_Monoox"/>
</dbReference>
<dbReference type="AlphaFoldDB" id="A0AAN7SJC0"/>
<dbReference type="Proteomes" id="UP001353858">
    <property type="component" value="Unassembled WGS sequence"/>
</dbReference>
<keyword evidence="10 15" id="KW-0560">Oxidoreductase</keyword>
<comment type="similarity">
    <text evidence="5 15">Belongs to the cytochrome P450 family.</text>
</comment>
<reference evidence="18" key="1">
    <citation type="submission" date="2023-01" db="EMBL/GenBank/DDBJ databases">
        <title>Key to firefly adult light organ development and bioluminescence: homeobox transcription factors regulate luciferase expression and transportation to peroxisome.</title>
        <authorList>
            <person name="Fu X."/>
        </authorList>
    </citation>
    <scope>NUCLEOTIDE SEQUENCE [LARGE SCALE GENOMIC DNA]</scope>
</reference>
<evidence type="ECO:0000313" key="18">
    <source>
        <dbReference type="Proteomes" id="UP001353858"/>
    </source>
</evidence>
<dbReference type="Pfam" id="PF00067">
    <property type="entry name" value="p450"/>
    <property type="match status" value="1"/>
</dbReference>